<dbReference type="SMART" id="SM00862">
    <property type="entry name" value="Trans_reg_C"/>
    <property type="match status" value="1"/>
</dbReference>
<keyword evidence="2" id="KW-0963">Cytoplasm</keyword>
<dbReference type="InterPro" id="IPR016032">
    <property type="entry name" value="Sig_transdc_resp-reg_C-effctor"/>
</dbReference>
<dbReference type="GO" id="GO:0000976">
    <property type="term" value="F:transcription cis-regulatory region binding"/>
    <property type="evidence" value="ECO:0007669"/>
    <property type="project" value="TreeGrafter"/>
</dbReference>
<dbReference type="CDD" id="cd17574">
    <property type="entry name" value="REC_OmpR"/>
    <property type="match status" value="1"/>
</dbReference>
<evidence type="ECO:0000256" key="8">
    <source>
        <dbReference type="ARBA" id="ARBA00023159"/>
    </source>
</evidence>
<accession>A0A229P4B8</accession>
<keyword evidence="5" id="KW-0805">Transcription regulation</keyword>
<proteinExistence type="predicted"/>
<dbReference type="InterPro" id="IPR001789">
    <property type="entry name" value="Sig_transdc_resp-reg_receiver"/>
</dbReference>
<evidence type="ECO:0000256" key="3">
    <source>
        <dbReference type="ARBA" id="ARBA00022553"/>
    </source>
</evidence>
<keyword evidence="3 12" id="KW-0597">Phosphoprotein</keyword>
<comment type="subcellular location">
    <subcellularLocation>
        <location evidence="1">Cytoplasm</location>
    </subcellularLocation>
</comment>
<dbReference type="InterPro" id="IPR036388">
    <property type="entry name" value="WH-like_DNA-bd_sf"/>
</dbReference>
<evidence type="ECO:0000256" key="2">
    <source>
        <dbReference type="ARBA" id="ARBA00022490"/>
    </source>
</evidence>
<evidence type="ECO:0000313" key="17">
    <source>
        <dbReference type="Proteomes" id="UP000215145"/>
    </source>
</evidence>
<dbReference type="Pfam" id="PF00486">
    <property type="entry name" value="Trans_reg_C"/>
    <property type="match status" value="1"/>
</dbReference>
<keyword evidence="8" id="KW-0010">Activator</keyword>
<comment type="caution">
    <text evidence="16">The sequence shown here is derived from an EMBL/GenBank/DDBJ whole genome shotgun (WGS) entry which is preliminary data.</text>
</comment>
<organism evidence="16 17">
    <name type="scientific">Paenibacillus herberti</name>
    <dbReference type="NCBI Taxonomy" id="1619309"/>
    <lineage>
        <taxon>Bacteria</taxon>
        <taxon>Bacillati</taxon>
        <taxon>Bacillota</taxon>
        <taxon>Bacilli</taxon>
        <taxon>Bacillales</taxon>
        <taxon>Paenibacillaceae</taxon>
        <taxon>Paenibacillus</taxon>
    </lineage>
</organism>
<name>A0A229P4B8_9BACL</name>
<feature type="domain" description="Response regulatory" evidence="14">
    <location>
        <begin position="3"/>
        <end position="117"/>
    </location>
</feature>
<keyword evidence="6" id="KW-0843">Virulence</keyword>
<dbReference type="PROSITE" id="PS50110">
    <property type="entry name" value="RESPONSE_REGULATORY"/>
    <property type="match status" value="1"/>
</dbReference>
<dbReference type="EMBL" id="NMUQ01000001">
    <property type="protein sequence ID" value="OXM16927.1"/>
    <property type="molecule type" value="Genomic_DNA"/>
</dbReference>
<feature type="domain" description="OmpR/PhoB-type" evidence="15">
    <location>
        <begin position="125"/>
        <end position="222"/>
    </location>
</feature>
<dbReference type="PANTHER" id="PTHR48111">
    <property type="entry name" value="REGULATOR OF RPOS"/>
    <property type="match status" value="1"/>
</dbReference>
<reference evidence="16 17" key="1">
    <citation type="submission" date="2017-07" db="EMBL/GenBank/DDBJ databases">
        <title>Paenibacillus herberti R33 genome sequencing and assembly.</title>
        <authorList>
            <person name="Su W."/>
        </authorList>
    </citation>
    <scope>NUCLEOTIDE SEQUENCE [LARGE SCALE GENOMIC DNA]</scope>
    <source>
        <strain evidence="16 17">R33</strain>
    </source>
</reference>
<dbReference type="Gene3D" id="1.10.10.10">
    <property type="entry name" value="Winged helix-like DNA-binding domain superfamily/Winged helix DNA-binding domain"/>
    <property type="match status" value="1"/>
</dbReference>
<dbReference type="FunFam" id="3.40.50.2300:FF:000001">
    <property type="entry name" value="DNA-binding response regulator PhoB"/>
    <property type="match status" value="1"/>
</dbReference>
<feature type="modified residue" description="4-aspartylphosphate" evidence="12">
    <location>
        <position position="52"/>
    </location>
</feature>
<evidence type="ECO:0000256" key="4">
    <source>
        <dbReference type="ARBA" id="ARBA00023012"/>
    </source>
</evidence>
<dbReference type="Proteomes" id="UP000215145">
    <property type="component" value="Unassembled WGS sequence"/>
</dbReference>
<dbReference type="GO" id="GO:0000156">
    <property type="term" value="F:phosphorelay response regulator activity"/>
    <property type="evidence" value="ECO:0007669"/>
    <property type="project" value="TreeGrafter"/>
</dbReference>
<dbReference type="InterPro" id="IPR011006">
    <property type="entry name" value="CheY-like_superfamily"/>
</dbReference>
<gene>
    <name evidence="16" type="ORF">CGZ75_09870</name>
</gene>
<dbReference type="SUPFAM" id="SSF46894">
    <property type="entry name" value="C-terminal effector domain of the bipartite response regulators"/>
    <property type="match status" value="1"/>
</dbReference>
<keyword evidence="17" id="KW-1185">Reference proteome</keyword>
<evidence type="ECO:0000256" key="11">
    <source>
        <dbReference type="ARBA" id="ARBA00039976"/>
    </source>
</evidence>
<dbReference type="GO" id="GO:0005829">
    <property type="term" value="C:cytosol"/>
    <property type="evidence" value="ECO:0007669"/>
    <property type="project" value="TreeGrafter"/>
</dbReference>
<evidence type="ECO:0000256" key="9">
    <source>
        <dbReference type="ARBA" id="ARBA00023163"/>
    </source>
</evidence>
<evidence type="ECO:0000256" key="10">
    <source>
        <dbReference type="ARBA" id="ARBA00037471"/>
    </source>
</evidence>
<keyword evidence="7 13" id="KW-0238">DNA-binding</keyword>
<evidence type="ECO:0000256" key="12">
    <source>
        <dbReference type="PROSITE-ProRule" id="PRU00169"/>
    </source>
</evidence>
<dbReference type="PROSITE" id="PS51755">
    <property type="entry name" value="OMPR_PHOB"/>
    <property type="match status" value="1"/>
</dbReference>
<sequence>MPHILVVDDDSHIRELVVHFMEKEGFVTTEAASGREALDRLSETSVDLVILDVMMPGMDGWELCRRLREENGELPLLMLTAKGESMHKIKGFELGTDDYVVKPFDPLELTARVKALLKRSRIAASQQVRIGELTLDRKTFECSIGKQELTLPRKEFELLFLLASYPGKTLVREQLVEQVWGYDYEGDERTLDVHIKRLRDRLENAEHVEIRTIRGLGYRLEEKP</sequence>
<dbReference type="OrthoDB" id="9790442at2"/>
<evidence type="ECO:0000256" key="1">
    <source>
        <dbReference type="ARBA" id="ARBA00004496"/>
    </source>
</evidence>
<dbReference type="Pfam" id="PF00072">
    <property type="entry name" value="Response_reg"/>
    <property type="match status" value="1"/>
</dbReference>
<dbReference type="GO" id="GO:0006355">
    <property type="term" value="P:regulation of DNA-templated transcription"/>
    <property type="evidence" value="ECO:0007669"/>
    <property type="project" value="InterPro"/>
</dbReference>
<dbReference type="InterPro" id="IPR001867">
    <property type="entry name" value="OmpR/PhoB-type_DNA-bd"/>
</dbReference>
<keyword evidence="4" id="KW-0902">Two-component regulatory system</keyword>
<dbReference type="FunFam" id="1.10.10.10:FF:000018">
    <property type="entry name" value="DNA-binding response regulator ResD"/>
    <property type="match status" value="1"/>
</dbReference>
<dbReference type="Gene3D" id="6.10.250.690">
    <property type="match status" value="1"/>
</dbReference>
<dbReference type="SUPFAM" id="SSF52172">
    <property type="entry name" value="CheY-like"/>
    <property type="match status" value="1"/>
</dbReference>
<feature type="DNA-binding region" description="OmpR/PhoB-type" evidence="13">
    <location>
        <begin position="125"/>
        <end position="222"/>
    </location>
</feature>
<dbReference type="SMART" id="SM00448">
    <property type="entry name" value="REC"/>
    <property type="match status" value="1"/>
</dbReference>
<dbReference type="PANTHER" id="PTHR48111:SF49">
    <property type="entry name" value="HEME RESPONSE REGULATOR HSSR"/>
    <property type="match status" value="1"/>
</dbReference>
<evidence type="ECO:0000259" key="15">
    <source>
        <dbReference type="PROSITE" id="PS51755"/>
    </source>
</evidence>
<keyword evidence="9" id="KW-0804">Transcription</keyword>
<evidence type="ECO:0000259" key="14">
    <source>
        <dbReference type="PROSITE" id="PS50110"/>
    </source>
</evidence>
<dbReference type="RefSeq" id="WP_089524008.1">
    <property type="nucleotide sequence ID" value="NZ_NMUQ01000001.1"/>
</dbReference>
<protein>
    <recommendedName>
        <fullName evidence="11">Heme response regulator HssR</fullName>
    </recommendedName>
</protein>
<evidence type="ECO:0000256" key="6">
    <source>
        <dbReference type="ARBA" id="ARBA00023026"/>
    </source>
</evidence>
<evidence type="ECO:0000256" key="7">
    <source>
        <dbReference type="ARBA" id="ARBA00023125"/>
    </source>
</evidence>
<dbReference type="GO" id="GO:0032993">
    <property type="term" value="C:protein-DNA complex"/>
    <property type="evidence" value="ECO:0007669"/>
    <property type="project" value="TreeGrafter"/>
</dbReference>
<dbReference type="CDD" id="cd00383">
    <property type="entry name" value="trans_reg_C"/>
    <property type="match status" value="1"/>
</dbReference>
<dbReference type="InterPro" id="IPR039420">
    <property type="entry name" value="WalR-like"/>
</dbReference>
<dbReference type="Gene3D" id="3.40.50.2300">
    <property type="match status" value="1"/>
</dbReference>
<comment type="function">
    <text evidence="10">Member of the two-component regulatory system HssS/HssR involved in intracellular heme homeostasis and tempering of staphylococcal virulence. Phosphorylated HssR binds to a direct repeat sequence within hrtAB promoter and activates the expression of hrtAB, an efflux pump, in response to extracellular heme, hemin, hemoglobin or blood.</text>
</comment>
<evidence type="ECO:0000256" key="5">
    <source>
        <dbReference type="ARBA" id="ARBA00023015"/>
    </source>
</evidence>
<evidence type="ECO:0000256" key="13">
    <source>
        <dbReference type="PROSITE-ProRule" id="PRU01091"/>
    </source>
</evidence>
<dbReference type="AlphaFoldDB" id="A0A229P4B8"/>
<evidence type="ECO:0000313" key="16">
    <source>
        <dbReference type="EMBL" id="OXM16927.1"/>
    </source>
</evidence>